<dbReference type="InterPro" id="IPR002156">
    <property type="entry name" value="RNaseH_domain"/>
</dbReference>
<comment type="function">
    <text evidence="3 10">Endonuclease that specifically degrades the RNA of RNA-DNA hybrids.</text>
</comment>
<evidence type="ECO:0000256" key="2">
    <source>
        <dbReference type="ARBA" id="ARBA00001946"/>
    </source>
</evidence>
<evidence type="ECO:0000256" key="9">
    <source>
        <dbReference type="ARBA" id="ARBA00022842"/>
    </source>
</evidence>
<keyword evidence="13" id="KW-1185">Reference proteome</keyword>
<dbReference type="GO" id="GO:0004523">
    <property type="term" value="F:RNA-DNA hybrid ribonuclease activity"/>
    <property type="evidence" value="ECO:0007669"/>
    <property type="project" value="UniProtKB-UniRule"/>
</dbReference>
<sequence length="294" mass="33151">MYKLYSSQLHKQLNLLKCPIELNIISNSIMSFYAVAKGRNPGIYYNWSDCEVQIKKFSGARYKKFSTAKEAENFINLNSEKTKNDTQQGSSSSKKVSKYCQNIPSLKRDFSKISPEEKINVSSKRIKIIDLPKQNKNVDGFLEDENGYIEVYTDGACKFNGRGNAKAGFGVWFGDNHPLNVVQALDGKATNNRAEIKAVTMAAEQAEKAGIKKLRVNTDSQFLIDCITKWMPNWKKNGWVTSKNETPKNKTELIEMDEACAKLDVKFNHVRGHCGIHGNEMADRLANLACERSS</sequence>
<evidence type="ECO:0000256" key="5">
    <source>
        <dbReference type="ARBA" id="ARBA00022722"/>
    </source>
</evidence>
<dbReference type="InterPro" id="IPR009027">
    <property type="entry name" value="Ribosomal_bL9/RNase_H1_N"/>
</dbReference>
<keyword evidence="7 10" id="KW-0255">Endonuclease</keyword>
<evidence type="ECO:0000313" key="12">
    <source>
        <dbReference type="EMBL" id="CAB0042026.1"/>
    </source>
</evidence>
<dbReference type="PROSITE" id="PS50879">
    <property type="entry name" value="RNASE_H_1"/>
    <property type="match status" value="1"/>
</dbReference>
<dbReference type="InterPro" id="IPR017067">
    <property type="entry name" value="RNase_H1_euk"/>
</dbReference>
<comment type="similarity">
    <text evidence="4 10">Belongs to the RNase H family.</text>
</comment>
<evidence type="ECO:0000256" key="1">
    <source>
        <dbReference type="ARBA" id="ARBA00000077"/>
    </source>
</evidence>
<dbReference type="OrthoDB" id="407198at2759"/>
<dbReference type="FunFam" id="3.40.970.10:FF:000002">
    <property type="entry name" value="Ribonuclease H"/>
    <property type="match status" value="1"/>
</dbReference>
<keyword evidence="8 10" id="KW-0378">Hydrolase</keyword>
<dbReference type="GO" id="GO:0003676">
    <property type="term" value="F:nucleic acid binding"/>
    <property type="evidence" value="ECO:0007669"/>
    <property type="project" value="UniProtKB-UniRule"/>
</dbReference>
<reference evidence="12 13" key="1">
    <citation type="submission" date="2020-02" db="EMBL/GenBank/DDBJ databases">
        <authorList>
            <person name="Ferguson B K."/>
        </authorList>
    </citation>
    <scope>NUCLEOTIDE SEQUENCE [LARGE SCALE GENOMIC DNA]</scope>
</reference>
<dbReference type="InterPro" id="IPR012337">
    <property type="entry name" value="RNaseH-like_sf"/>
</dbReference>
<dbReference type="InterPro" id="IPR036397">
    <property type="entry name" value="RNaseH_sf"/>
</dbReference>
<gene>
    <name evidence="12" type="ORF">TBRA_LOCUS13668</name>
</gene>
<evidence type="ECO:0000256" key="3">
    <source>
        <dbReference type="ARBA" id="ARBA00004065"/>
    </source>
</evidence>
<organism evidence="12 13">
    <name type="scientific">Trichogramma brassicae</name>
    <dbReference type="NCBI Taxonomy" id="86971"/>
    <lineage>
        <taxon>Eukaryota</taxon>
        <taxon>Metazoa</taxon>
        <taxon>Ecdysozoa</taxon>
        <taxon>Arthropoda</taxon>
        <taxon>Hexapoda</taxon>
        <taxon>Insecta</taxon>
        <taxon>Pterygota</taxon>
        <taxon>Neoptera</taxon>
        <taxon>Endopterygota</taxon>
        <taxon>Hymenoptera</taxon>
        <taxon>Apocrita</taxon>
        <taxon>Proctotrupomorpha</taxon>
        <taxon>Chalcidoidea</taxon>
        <taxon>Trichogrammatidae</taxon>
        <taxon>Trichogramma</taxon>
    </lineage>
</organism>
<dbReference type="PIRSF" id="PIRSF036852">
    <property type="entry name" value="Ribonuclease_H1_euk"/>
    <property type="match status" value="1"/>
</dbReference>
<evidence type="ECO:0000256" key="7">
    <source>
        <dbReference type="ARBA" id="ARBA00022759"/>
    </source>
</evidence>
<dbReference type="GO" id="GO:0043137">
    <property type="term" value="P:DNA replication, removal of RNA primer"/>
    <property type="evidence" value="ECO:0007669"/>
    <property type="project" value="TreeGrafter"/>
</dbReference>
<dbReference type="InterPro" id="IPR011320">
    <property type="entry name" value="RNase_H1_N"/>
</dbReference>
<keyword evidence="5 10" id="KW-0540">Nuclease</keyword>
<dbReference type="Proteomes" id="UP000479190">
    <property type="component" value="Unassembled WGS sequence"/>
</dbReference>
<dbReference type="PANTHER" id="PTHR10642:SF26">
    <property type="entry name" value="RIBONUCLEASE H1"/>
    <property type="match status" value="1"/>
</dbReference>
<comment type="cofactor">
    <cofactor evidence="2 10">
        <name>Mg(2+)</name>
        <dbReference type="ChEBI" id="CHEBI:18420"/>
    </cofactor>
</comment>
<dbReference type="EMBL" id="CADCXV010001150">
    <property type="protein sequence ID" value="CAB0042026.1"/>
    <property type="molecule type" value="Genomic_DNA"/>
</dbReference>
<feature type="domain" description="RNase H type-1" evidence="11">
    <location>
        <begin position="145"/>
        <end position="291"/>
    </location>
</feature>
<protein>
    <recommendedName>
        <fullName evidence="10">Ribonuclease H1</fullName>
        <shortName evidence="10">RNase H1</shortName>
        <ecNumber evidence="10">3.1.26.4</ecNumber>
    </recommendedName>
</protein>
<name>A0A6H5J160_9HYME</name>
<evidence type="ECO:0000256" key="10">
    <source>
        <dbReference type="PIRNR" id="PIRNR036852"/>
    </source>
</evidence>
<evidence type="ECO:0000313" key="13">
    <source>
        <dbReference type="Proteomes" id="UP000479190"/>
    </source>
</evidence>
<dbReference type="EC" id="3.1.26.4" evidence="10"/>
<dbReference type="FunFam" id="3.30.420.10:FF:000115">
    <property type="entry name" value="Ribonuclease H"/>
    <property type="match status" value="1"/>
</dbReference>
<evidence type="ECO:0000256" key="6">
    <source>
        <dbReference type="ARBA" id="ARBA00022723"/>
    </source>
</evidence>
<dbReference type="InterPro" id="IPR050092">
    <property type="entry name" value="RNase_H"/>
</dbReference>
<dbReference type="SUPFAM" id="SSF55658">
    <property type="entry name" value="L9 N-domain-like"/>
    <property type="match status" value="1"/>
</dbReference>
<dbReference type="PANTHER" id="PTHR10642">
    <property type="entry name" value="RIBONUCLEASE H1"/>
    <property type="match status" value="1"/>
</dbReference>
<dbReference type="GO" id="GO:0000287">
    <property type="term" value="F:magnesium ion binding"/>
    <property type="evidence" value="ECO:0007669"/>
    <property type="project" value="UniProtKB-UniRule"/>
</dbReference>
<dbReference type="Gene3D" id="3.30.420.10">
    <property type="entry name" value="Ribonuclease H-like superfamily/Ribonuclease H"/>
    <property type="match status" value="1"/>
</dbReference>
<accession>A0A6H5J160</accession>
<evidence type="ECO:0000259" key="11">
    <source>
        <dbReference type="PROSITE" id="PS50879"/>
    </source>
</evidence>
<comment type="catalytic activity">
    <reaction evidence="1 10">
        <text>Endonucleolytic cleavage to 5'-phosphomonoester.</text>
        <dbReference type="EC" id="3.1.26.4"/>
    </reaction>
</comment>
<evidence type="ECO:0000256" key="8">
    <source>
        <dbReference type="ARBA" id="ARBA00022801"/>
    </source>
</evidence>
<dbReference type="AlphaFoldDB" id="A0A6H5J160"/>
<keyword evidence="9 10" id="KW-0460">Magnesium</keyword>
<evidence type="ECO:0000256" key="4">
    <source>
        <dbReference type="ARBA" id="ARBA00005300"/>
    </source>
</evidence>
<dbReference type="Pfam" id="PF01693">
    <property type="entry name" value="Cauli_VI"/>
    <property type="match status" value="1"/>
</dbReference>
<dbReference type="Gene3D" id="3.40.970.10">
    <property type="entry name" value="Ribonuclease H1, N-terminal domain"/>
    <property type="match status" value="1"/>
</dbReference>
<dbReference type="CDD" id="cd09280">
    <property type="entry name" value="RNase_HI_eukaryote_like"/>
    <property type="match status" value="1"/>
</dbReference>
<keyword evidence="6 10" id="KW-0479">Metal-binding</keyword>
<dbReference type="Pfam" id="PF00075">
    <property type="entry name" value="RNase_H"/>
    <property type="match status" value="1"/>
</dbReference>
<proteinExistence type="inferred from homology"/>
<dbReference type="InterPro" id="IPR037056">
    <property type="entry name" value="RNase_H1_N_sf"/>
</dbReference>
<dbReference type="SUPFAM" id="SSF53098">
    <property type="entry name" value="Ribonuclease H-like"/>
    <property type="match status" value="1"/>
</dbReference>